<dbReference type="InParanoid" id="J4GNX0"/>
<dbReference type="AlphaFoldDB" id="J4GNX0"/>
<dbReference type="GeneID" id="24096921"/>
<organism evidence="4 5">
    <name type="scientific">Fibroporia radiculosa</name>
    <dbReference type="NCBI Taxonomy" id="599839"/>
    <lineage>
        <taxon>Eukaryota</taxon>
        <taxon>Fungi</taxon>
        <taxon>Dikarya</taxon>
        <taxon>Basidiomycota</taxon>
        <taxon>Agaricomycotina</taxon>
        <taxon>Agaricomycetes</taxon>
        <taxon>Polyporales</taxon>
        <taxon>Fibroporiaceae</taxon>
        <taxon>Fibroporia</taxon>
    </lineage>
</organism>
<feature type="chain" id="PRO_5003778117" description="Acid phosphatase" evidence="3">
    <location>
        <begin position="21"/>
        <end position="485"/>
    </location>
</feature>
<dbReference type="GO" id="GO:0016788">
    <property type="term" value="F:hydrolase activity, acting on ester bonds"/>
    <property type="evidence" value="ECO:0007669"/>
    <property type="project" value="InterPro"/>
</dbReference>
<feature type="region of interest" description="Disordered" evidence="2">
    <location>
        <begin position="26"/>
        <end position="48"/>
    </location>
</feature>
<dbReference type="STRING" id="599839.J4GNX0"/>
<dbReference type="EMBL" id="HE797058">
    <property type="protein sequence ID" value="CCM02010.1"/>
    <property type="molecule type" value="Genomic_DNA"/>
</dbReference>
<dbReference type="PANTHER" id="PTHR31956">
    <property type="entry name" value="NON-SPECIFIC PHOSPHOLIPASE C4-RELATED"/>
    <property type="match status" value="1"/>
</dbReference>
<keyword evidence="3" id="KW-0732">Signal</keyword>
<name>J4GNX0_9APHY</name>
<dbReference type="PANTHER" id="PTHR31956:SF8">
    <property type="entry name" value="ACID PHOSPHATASE PHOA (AFU_ORTHOLOGUE AFUA_1G03570)"/>
    <property type="match status" value="1"/>
</dbReference>
<dbReference type="HOGENOM" id="CLU_027977_4_0_1"/>
<feature type="signal peptide" evidence="3">
    <location>
        <begin position="1"/>
        <end position="20"/>
    </location>
</feature>
<protein>
    <recommendedName>
        <fullName evidence="6">Acid phosphatase</fullName>
    </recommendedName>
</protein>
<keyword evidence="5" id="KW-1185">Reference proteome</keyword>
<evidence type="ECO:0000256" key="1">
    <source>
        <dbReference type="ARBA" id="ARBA00022801"/>
    </source>
</evidence>
<accession>J4GNX0</accession>
<dbReference type="GO" id="GO:0009395">
    <property type="term" value="P:phospholipid catabolic process"/>
    <property type="evidence" value="ECO:0007669"/>
    <property type="project" value="TreeGrafter"/>
</dbReference>
<feature type="region of interest" description="Disordered" evidence="2">
    <location>
        <begin position="441"/>
        <end position="462"/>
    </location>
</feature>
<keyword evidence="1" id="KW-0378">Hydrolase</keyword>
<dbReference type="RefSeq" id="XP_012181293.1">
    <property type="nucleotide sequence ID" value="XM_012325903.1"/>
</dbReference>
<feature type="compositionally biased region" description="Low complexity" evidence="2">
    <location>
        <begin position="446"/>
        <end position="462"/>
    </location>
</feature>
<proteinExistence type="predicted"/>
<dbReference type="InterPro" id="IPR007312">
    <property type="entry name" value="Phosphoesterase"/>
</dbReference>
<dbReference type="OrthoDB" id="5135119at2759"/>
<evidence type="ECO:0000256" key="3">
    <source>
        <dbReference type="SAM" id="SignalP"/>
    </source>
</evidence>
<evidence type="ECO:0000256" key="2">
    <source>
        <dbReference type="SAM" id="MobiDB-lite"/>
    </source>
</evidence>
<dbReference type="Proteomes" id="UP000006352">
    <property type="component" value="Unassembled WGS sequence"/>
</dbReference>
<dbReference type="InterPro" id="IPR017850">
    <property type="entry name" value="Alkaline_phosphatase_core_sf"/>
</dbReference>
<gene>
    <name evidence="4" type="ORF">FIBRA_04085</name>
</gene>
<dbReference type="Pfam" id="PF04185">
    <property type="entry name" value="Phosphoesterase"/>
    <property type="match status" value="1"/>
</dbReference>
<evidence type="ECO:0008006" key="6">
    <source>
        <dbReference type="Google" id="ProtNLM"/>
    </source>
</evidence>
<sequence length="485" mass="52119">MQSAFLFGTAVLALVRSASAATAQTFQPPASSPFAQSGNYTGKSNNTLQNGPVVPGKLFDRFIQVWFENTNYATAQSSPAFQNLSQYGQLLTGYYGVTHTSEPNYIAAAGGDFFGGYNDDFCASSLSRPSAPLTRPADAIPSNISTVVDLLEEKNISWAEYQENLPYDGYTGYNFTSYDYIAGTGTYTYYVRKHNPLIIFDSISNVTERALRIRNFNDFANDMSADAIPQWVFVTPNLVNDGHDTNVDFMGDWINYWLNPVLADERFNNNRTLILITFDENEVYSVNNNVWGFLIGGALPTNLVNTTDNTFYTHYSSLSTVQANWGLKSLGRQDTNATVNNVFSFVAEATGWKNNDLVGNSTALPLLNLTGGYPGPLNNEYYVQFAAPNMTAVGAGTGGVFVAPSLNTAITAASLSAPVNLTAMNETVPWANNPGYDYPNGTQSYTTSTGAPSPTTTTTTSGAGAAAAPAMILSLVAAGAMIALA</sequence>
<reference evidence="4 5" key="1">
    <citation type="journal article" date="2012" name="Appl. Environ. Microbiol.">
        <title>Short-read sequencing for genomic analysis of the brown rot fungus Fibroporia radiculosa.</title>
        <authorList>
            <person name="Tang J.D."/>
            <person name="Perkins A.D."/>
            <person name="Sonstegard T.S."/>
            <person name="Schroeder S.G."/>
            <person name="Burgess S.C."/>
            <person name="Diehl S.V."/>
        </authorList>
    </citation>
    <scope>NUCLEOTIDE SEQUENCE [LARGE SCALE GENOMIC DNA]</scope>
    <source>
        <strain evidence="4 5">TFFH 294</strain>
    </source>
</reference>
<dbReference type="Gene3D" id="3.40.720.10">
    <property type="entry name" value="Alkaline Phosphatase, subunit A"/>
    <property type="match status" value="1"/>
</dbReference>
<evidence type="ECO:0000313" key="4">
    <source>
        <dbReference type="EMBL" id="CCM02010.1"/>
    </source>
</evidence>
<evidence type="ECO:0000313" key="5">
    <source>
        <dbReference type="Proteomes" id="UP000006352"/>
    </source>
</evidence>